<keyword evidence="3" id="KW-1185">Reference proteome</keyword>
<reference evidence="2 3" key="1">
    <citation type="journal article" date="2024" name="Science">
        <title>Giant polyketide synthase enzymes in the biosynthesis of giant marine polyether toxins.</title>
        <authorList>
            <person name="Fallon T.R."/>
            <person name="Shende V.V."/>
            <person name="Wierzbicki I.H."/>
            <person name="Pendleton A.L."/>
            <person name="Watervoot N.F."/>
            <person name="Auber R.P."/>
            <person name="Gonzalez D.J."/>
            <person name="Wisecaver J.H."/>
            <person name="Moore B.S."/>
        </authorList>
    </citation>
    <scope>NUCLEOTIDE SEQUENCE [LARGE SCALE GENOMIC DNA]</scope>
    <source>
        <strain evidence="2 3">12B1</strain>
    </source>
</reference>
<feature type="compositionally biased region" description="Acidic residues" evidence="1">
    <location>
        <begin position="79"/>
        <end position="88"/>
    </location>
</feature>
<comment type="caution">
    <text evidence="2">The sequence shown here is derived from an EMBL/GenBank/DDBJ whole genome shotgun (WGS) entry which is preliminary data.</text>
</comment>
<sequence length="96" mass="10621">MSRVLLPPREGEGGEGGVMREAALRDSAAAGEAPLRSMRAPHRRLAEDGVLFVRGVADELQSVRRRASWGTRVPRDVNDAEQSDDCEEDSRKRAYD</sequence>
<evidence type="ECO:0000313" key="2">
    <source>
        <dbReference type="EMBL" id="KAL1508042.1"/>
    </source>
</evidence>
<dbReference type="EMBL" id="JBGBPQ010000017">
    <property type="protein sequence ID" value="KAL1508042.1"/>
    <property type="molecule type" value="Genomic_DNA"/>
</dbReference>
<accession>A0AB34IVL5</accession>
<feature type="region of interest" description="Disordered" evidence="1">
    <location>
        <begin position="65"/>
        <end position="96"/>
    </location>
</feature>
<organism evidence="2 3">
    <name type="scientific">Prymnesium parvum</name>
    <name type="common">Toxic golden alga</name>
    <dbReference type="NCBI Taxonomy" id="97485"/>
    <lineage>
        <taxon>Eukaryota</taxon>
        <taxon>Haptista</taxon>
        <taxon>Haptophyta</taxon>
        <taxon>Prymnesiophyceae</taxon>
        <taxon>Prymnesiales</taxon>
        <taxon>Prymnesiaceae</taxon>
        <taxon>Prymnesium</taxon>
    </lineage>
</organism>
<evidence type="ECO:0000313" key="3">
    <source>
        <dbReference type="Proteomes" id="UP001515480"/>
    </source>
</evidence>
<evidence type="ECO:0000256" key="1">
    <source>
        <dbReference type="SAM" id="MobiDB-lite"/>
    </source>
</evidence>
<protein>
    <submittedName>
        <fullName evidence="2">Uncharacterized protein</fullName>
    </submittedName>
</protein>
<dbReference type="Proteomes" id="UP001515480">
    <property type="component" value="Unassembled WGS sequence"/>
</dbReference>
<name>A0AB34IVL5_PRYPA</name>
<gene>
    <name evidence="2" type="ORF">AB1Y20_007638</name>
</gene>
<proteinExistence type="predicted"/>
<dbReference type="AlphaFoldDB" id="A0AB34IVL5"/>